<dbReference type="FunFam" id="1.10.10.60:FF:000291">
    <property type="entry name" value="ALX homeobox protein 1"/>
    <property type="match status" value="1"/>
</dbReference>
<dbReference type="EMBL" id="JAHWGI010000106">
    <property type="protein sequence ID" value="KAK3909592.1"/>
    <property type="molecule type" value="Genomic_DNA"/>
</dbReference>
<evidence type="ECO:0000256" key="7">
    <source>
        <dbReference type="SAM" id="MobiDB-lite"/>
    </source>
</evidence>
<dbReference type="Pfam" id="PF00046">
    <property type="entry name" value="Homeodomain"/>
    <property type="match status" value="1"/>
</dbReference>
<accession>A0AAE1L972</accession>
<evidence type="ECO:0000256" key="4">
    <source>
        <dbReference type="ARBA" id="ARBA00023242"/>
    </source>
</evidence>
<dbReference type="InterPro" id="IPR001356">
    <property type="entry name" value="HD"/>
</dbReference>
<feature type="compositionally biased region" description="Pro residues" evidence="7">
    <location>
        <begin position="567"/>
        <end position="578"/>
    </location>
</feature>
<evidence type="ECO:0000256" key="1">
    <source>
        <dbReference type="ARBA" id="ARBA00004123"/>
    </source>
</evidence>
<feature type="compositionally biased region" description="Low complexity" evidence="7">
    <location>
        <begin position="462"/>
        <end position="472"/>
    </location>
</feature>
<feature type="region of interest" description="Disordered" evidence="7">
    <location>
        <begin position="560"/>
        <end position="586"/>
    </location>
</feature>
<feature type="domain" description="Homeobox" evidence="8">
    <location>
        <begin position="214"/>
        <end position="274"/>
    </location>
</feature>
<dbReference type="GO" id="GO:0000977">
    <property type="term" value="F:RNA polymerase II transcription regulatory region sequence-specific DNA binding"/>
    <property type="evidence" value="ECO:0007669"/>
    <property type="project" value="TreeGrafter"/>
</dbReference>
<sequence>MQKGIEGVHHVLYSYLSLEEVDVGPHCAVVQRLQRPGVVAQRGLGASHNVSVRGAPSISAAERDGRARDHVPPGRDATRGARDVLEGAAAAVTAAAWRGGLAGPASGALFPRGSPATSAAAGLPATLPFYSQGGLLCDDGPPGSLASLGSGGPLSVLQHHKVPTVPRMFLQGFCCPQPVAVDPRINYGTQSNPYSTYEGYPQAIHDDHFHTYRRKQRRNRTTFSAEQLKELERAFTMTHYPDVFVREALANKINLTEARVQVWFQNRRAKFRKNEKVKDALRREENQDGKEDQKDDKMMEVDGERGSVAGDSETAEDAGDAVADGGGAGGADSATSLPPPDSSSSPHSVRDHDVTEVQVRVDTQVRPVADEHSQDHDVSSRMSRSASRSPEPLRSASTPGEAETSASPPSAAPSEQRGHPEPAAEPAAHAPSRSPHNFHHLFHSFPESGALRSLEGHGHGAGALAPLPLGQSLGQGLGQGAHRSSPPFFFPPHFGPAPRLPVQHPVQLPRAQSLGSQTQHAPFPAAPTRPLLPTRTTTLPLAGFSSSRKLVKGNLRSTWPCAHGAAPAPPGPNSPAAPLPLCQRRKTRRRVPFALLDVRDNRK</sequence>
<reference evidence="9" key="1">
    <citation type="submission" date="2021-07" db="EMBL/GenBank/DDBJ databases">
        <authorList>
            <person name="Catto M.A."/>
            <person name="Jacobson A."/>
            <person name="Kennedy G."/>
            <person name="Labadie P."/>
            <person name="Hunt B.G."/>
            <person name="Srinivasan R."/>
        </authorList>
    </citation>
    <scope>NUCLEOTIDE SEQUENCE</scope>
    <source>
        <strain evidence="9">PL_HMW_Pooled</strain>
        <tissue evidence="9">Head</tissue>
    </source>
</reference>
<dbReference type="Gene3D" id="1.10.10.60">
    <property type="entry name" value="Homeodomain-like"/>
    <property type="match status" value="1"/>
</dbReference>
<feature type="compositionally biased region" description="Low complexity" evidence="7">
    <location>
        <begin position="521"/>
        <end position="533"/>
    </location>
</feature>
<dbReference type="InterPro" id="IPR009057">
    <property type="entry name" value="Homeodomain-like_sf"/>
</dbReference>
<feature type="region of interest" description="Disordered" evidence="7">
    <location>
        <begin position="462"/>
        <end position="533"/>
    </location>
</feature>
<evidence type="ECO:0000256" key="6">
    <source>
        <dbReference type="RuleBase" id="RU000682"/>
    </source>
</evidence>
<evidence type="ECO:0000256" key="2">
    <source>
        <dbReference type="ARBA" id="ARBA00023125"/>
    </source>
</evidence>
<dbReference type="PROSITE" id="PS50071">
    <property type="entry name" value="HOMEOBOX_2"/>
    <property type="match status" value="1"/>
</dbReference>
<comment type="caution">
    <text evidence="9">The sequence shown here is derived from an EMBL/GenBank/DDBJ whole genome shotgun (WGS) entry which is preliminary data.</text>
</comment>
<feature type="DNA-binding region" description="Homeobox" evidence="5">
    <location>
        <begin position="216"/>
        <end position="275"/>
    </location>
</feature>
<organism evidence="9 10">
    <name type="scientific">Frankliniella fusca</name>
    <dbReference type="NCBI Taxonomy" id="407009"/>
    <lineage>
        <taxon>Eukaryota</taxon>
        <taxon>Metazoa</taxon>
        <taxon>Ecdysozoa</taxon>
        <taxon>Arthropoda</taxon>
        <taxon>Hexapoda</taxon>
        <taxon>Insecta</taxon>
        <taxon>Pterygota</taxon>
        <taxon>Neoptera</taxon>
        <taxon>Paraneoptera</taxon>
        <taxon>Thysanoptera</taxon>
        <taxon>Terebrantia</taxon>
        <taxon>Thripoidea</taxon>
        <taxon>Thripidae</taxon>
        <taxon>Frankliniella</taxon>
    </lineage>
</organism>
<feature type="region of interest" description="Disordered" evidence="7">
    <location>
        <begin position="278"/>
        <end position="444"/>
    </location>
</feature>
<dbReference type="InterPro" id="IPR050649">
    <property type="entry name" value="Paired_Homeobox_TFs"/>
</dbReference>
<comment type="subcellular location">
    <subcellularLocation>
        <location evidence="1 5 6">Nucleus</location>
    </subcellularLocation>
</comment>
<gene>
    <name evidence="9" type="ORF">KUF71_019695</name>
</gene>
<evidence type="ECO:0000256" key="3">
    <source>
        <dbReference type="ARBA" id="ARBA00023155"/>
    </source>
</evidence>
<dbReference type="CDD" id="cd00086">
    <property type="entry name" value="homeodomain"/>
    <property type="match status" value="1"/>
</dbReference>
<dbReference type="GO" id="GO:0000981">
    <property type="term" value="F:DNA-binding transcription factor activity, RNA polymerase II-specific"/>
    <property type="evidence" value="ECO:0007669"/>
    <property type="project" value="InterPro"/>
</dbReference>
<name>A0AAE1L972_9NEOP</name>
<dbReference type="InterPro" id="IPR017970">
    <property type="entry name" value="Homeobox_CS"/>
</dbReference>
<feature type="compositionally biased region" description="Low complexity" evidence="7">
    <location>
        <begin position="399"/>
        <end position="415"/>
    </location>
</feature>
<evidence type="ECO:0000313" key="9">
    <source>
        <dbReference type="EMBL" id="KAK3909592.1"/>
    </source>
</evidence>
<protein>
    <submittedName>
        <fullName evidence="9">Dorsal root ganglia homeobox protein</fullName>
    </submittedName>
</protein>
<dbReference type="PANTHER" id="PTHR24329">
    <property type="entry name" value="HOMEOBOX PROTEIN ARISTALESS"/>
    <property type="match status" value="1"/>
</dbReference>
<feature type="compositionally biased region" description="Low complexity" evidence="7">
    <location>
        <begin position="380"/>
        <end position="389"/>
    </location>
</feature>
<reference evidence="9" key="2">
    <citation type="journal article" date="2023" name="BMC Genomics">
        <title>Pest status, molecular evolution, and epigenetic factors derived from the genome assembly of Frankliniella fusca, a thysanopteran phytovirus vector.</title>
        <authorList>
            <person name="Catto M.A."/>
            <person name="Labadie P.E."/>
            <person name="Jacobson A.L."/>
            <person name="Kennedy G.G."/>
            <person name="Srinivasan R."/>
            <person name="Hunt B.G."/>
        </authorList>
    </citation>
    <scope>NUCLEOTIDE SEQUENCE</scope>
    <source>
        <strain evidence="9">PL_HMW_Pooled</strain>
    </source>
</reference>
<dbReference type="PROSITE" id="PS00027">
    <property type="entry name" value="HOMEOBOX_1"/>
    <property type="match status" value="1"/>
</dbReference>
<keyword evidence="3 5" id="KW-0371">Homeobox</keyword>
<evidence type="ECO:0000259" key="8">
    <source>
        <dbReference type="PROSITE" id="PS50071"/>
    </source>
</evidence>
<feature type="compositionally biased region" description="Low complexity" evidence="7">
    <location>
        <begin position="331"/>
        <end position="347"/>
    </location>
</feature>
<feature type="region of interest" description="Disordered" evidence="7">
    <location>
        <begin position="57"/>
        <end position="79"/>
    </location>
</feature>
<dbReference type="SMART" id="SM00389">
    <property type="entry name" value="HOX"/>
    <property type="match status" value="1"/>
</dbReference>
<feature type="compositionally biased region" description="Basic and acidic residues" evidence="7">
    <location>
        <begin position="368"/>
        <end position="379"/>
    </location>
</feature>
<dbReference type="SUPFAM" id="SSF46689">
    <property type="entry name" value="Homeodomain-like"/>
    <property type="match status" value="1"/>
</dbReference>
<evidence type="ECO:0000256" key="5">
    <source>
        <dbReference type="PROSITE-ProRule" id="PRU00108"/>
    </source>
</evidence>
<keyword evidence="4 5" id="KW-0539">Nucleus</keyword>
<evidence type="ECO:0000313" key="10">
    <source>
        <dbReference type="Proteomes" id="UP001219518"/>
    </source>
</evidence>
<dbReference type="Proteomes" id="UP001219518">
    <property type="component" value="Unassembled WGS sequence"/>
</dbReference>
<feature type="compositionally biased region" description="Pro residues" evidence="7">
    <location>
        <begin position="488"/>
        <end position="499"/>
    </location>
</feature>
<keyword evidence="10" id="KW-1185">Reference proteome</keyword>
<dbReference type="AlphaFoldDB" id="A0AAE1L972"/>
<keyword evidence="2 5" id="KW-0238">DNA-binding</keyword>
<proteinExistence type="predicted"/>
<dbReference type="PANTHER" id="PTHR24329:SF543">
    <property type="entry name" value="FI01017P-RELATED"/>
    <property type="match status" value="1"/>
</dbReference>
<feature type="compositionally biased region" description="Basic and acidic residues" evidence="7">
    <location>
        <begin position="61"/>
        <end position="79"/>
    </location>
</feature>
<feature type="compositionally biased region" description="Basic and acidic residues" evidence="7">
    <location>
        <begin position="278"/>
        <end position="305"/>
    </location>
</feature>
<dbReference type="GO" id="GO:0005634">
    <property type="term" value="C:nucleus"/>
    <property type="evidence" value="ECO:0007669"/>
    <property type="project" value="UniProtKB-SubCell"/>
</dbReference>